<organism evidence="1 2">
    <name type="scientific">Heterodera schachtii</name>
    <name type="common">Sugarbeet cyst nematode worm</name>
    <name type="synonym">Tylenchus schachtii</name>
    <dbReference type="NCBI Taxonomy" id="97005"/>
    <lineage>
        <taxon>Eukaryota</taxon>
        <taxon>Metazoa</taxon>
        <taxon>Ecdysozoa</taxon>
        <taxon>Nematoda</taxon>
        <taxon>Chromadorea</taxon>
        <taxon>Rhabditida</taxon>
        <taxon>Tylenchina</taxon>
        <taxon>Tylenchomorpha</taxon>
        <taxon>Tylenchoidea</taxon>
        <taxon>Heteroderidae</taxon>
        <taxon>Heteroderinae</taxon>
        <taxon>Heterodera</taxon>
    </lineage>
</organism>
<sequence>MNSGGFLPSTSTATIGKAFNEKTQQIFSKILKARKADSLNDDSEEALQRKLTALQHEERALLSLISRLRSHQRTLQLEKACLDKFYEESIKKEMFGTEEDKRGMNNEYF</sequence>
<gene>
    <name evidence="1" type="ORF">niasHS_015532</name>
</gene>
<dbReference type="Proteomes" id="UP001620645">
    <property type="component" value="Unassembled WGS sequence"/>
</dbReference>
<evidence type="ECO:0000313" key="1">
    <source>
        <dbReference type="EMBL" id="KAL3068319.1"/>
    </source>
</evidence>
<evidence type="ECO:0000313" key="2">
    <source>
        <dbReference type="Proteomes" id="UP001620645"/>
    </source>
</evidence>
<accession>A0ABD2HNS7</accession>
<reference evidence="1 2" key="1">
    <citation type="submission" date="2024-10" db="EMBL/GenBank/DDBJ databases">
        <authorList>
            <person name="Kim D."/>
        </authorList>
    </citation>
    <scope>NUCLEOTIDE SEQUENCE [LARGE SCALE GENOMIC DNA]</scope>
    <source>
        <strain evidence="1">Taebaek</strain>
    </source>
</reference>
<comment type="caution">
    <text evidence="1">The sequence shown here is derived from an EMBL/GenBank/DDBJ whole genome shotgun (WGS) entry which is preliminary data.</text>
</comment>
<dbReference type="AlphaFoldDB" id="A0ABD2HNS7"/>
<keyword evidence="2" id="KW-1185">Reference proteome</keyword>
<dbReference type="EMBL" id="JBICCN010000444">
    <property type="protein sequence ID" value="KAL3068319.1"/>
    <property type="molecule type" value="Genomic_DNA"/>
</dbReference>
<protein>
    <submittedName>
        <fullName evidence="1">Uncharacterized protein</fullName>
    </submittedName>
</protein>
<proteinExistence type="predicted"/>
<name>A0ABD2HNS7_HETSC</name>